<keyword evidence="1" id="KW-1133">Transmembrane helix</keyword>
<keyword evidence="1" id="KW-0812">Transmembrane</keyword>
<organism evidence="2 3">
    <name type="scientific">Acrocarpospora corrugata</name>
    <dbReference type="NCBI Taxonomy" id="35763"/>
    <lineage>
        <taxon>Bacteria</taxon>
        <taxon>Bacillati</taxon>
        <taxon>Actinomycetota</taxon>
        <taxon>Actinomycetes</taxon>
        <taxon>Streptosporangiales</taxon>
        <taxon>Streptosporangiaceae</taxon>
        <taxon>Acrocarpospora</taxon>
    </lineage>
</organism>
<keyword evidence="3" id="KW-1185">Reference proteome</keyword>
<reference evidence="2 3" key="1">
    <citation type="submission" date="2019-10" db="EMBL/GenBank/DDBJ databases">
        <title>Whole genome shotgun sequence of Acrocarpospora corrugata NBRC 13972.</title>
        <authorList>
            <person name="Ichikawa N."/>
            <person name="Kimura A."/>
            <person name="Kitahashi Y."/>
            <person name="Komaki H."/>
            <person name="Oguchi A."/>
        </authorList>
    </citation>
    <scope>NUCLEOTIDE SEQUENCE [LARGE SCALE GENOMIC DNA]</scope>
    <source>
        <strain evidence="2 3">NBRC 13972</strain>
    </source>
</reference>
<dbReference type="EMBL" id="BLAD01000055">
    <property type="protein sequence ID" value="GES02113.1"/>
    <property type="molecule type" value="Genomic_DNA"/>
</dbReference>
<proteinExistence type="predicted"/>
<dbReference type="AlphaFoldDB" id="A0A5M3W4E7"/>
<sequence length="139" mass="14789">MSLAGAALRGAPWKAAAVTGSSVAAVSLLVDLITGSVDLNWVLCVGITLFSLVAAVGAVSRPDHGDRVTQQARRWSRQHPWRFALYPAAGSAILMYPVQLILDREGVFGAAFDALCGGAMIYLITALIIQSMRVHAKKR</sequence>
<name>A0A5M3W4E7_9ACTN</name>
<evidence type="ECO:0000256" key="1">
    <source>
        <dbReference type="SAM" id="Phobius"/>
    </source>
</evidence>
<feature type="transmembrane region" description="Helical" evidence="1">
    <location>
        <begin position="81"/>
        <end position="102"/>
    </location>
</feature>
<keyword evidence="1" id="KW-0472">Membrane</keyword>
<comment type="caution">
    <text evidence="2">The sequence shown here is derived from an EMBL/GenBank/DDBJ whole genome shotgun (WGS) entry which is preliminary data.</text>
</comment>
<evidence type="ECO:0000313" key="2">
    <source>
        <dbReference type="EMBL" id="GES02113.1"/>
    </source>
</evidence>
<feature type="transmembrane region" description="Helical" evidence="1">
    <location>
        <begin position="39"/>
        <end position="60"/>
    </location>
</feature>
<gene>
    <name evidence="2" type="ORF">Acor_41780</name>
</gene>
<evidence type="ECO:0000313" key="3">
    <source>
        <dbReference type="Proteomes" id="UP000334990"/>
    </source>
</evidence>
<feature type="transmembrane region" description="Helical" evidence="1">
    <location>
        <begin position="108"/>
        <end position="129"/>
    </location>
</feature>
<protein>
    <submittedName>
        <fullName evidence="2">Uncharacterized protein</fullName>
    </submittedName>
</protein>
<accession>A0A5M3W4E7</accession>
<dbReference type="Proteomes" id="UP000334990">
    <property type="component" value="Unassembled WGS sequence"/>
</dbReference>